<gene>
    <name evidence="5" type="ORF">OXX778_LOCUS9130</name>
</gene>
<dbReference type="GO" id="GO:0005634">
    <property type="term" value="C:nucleus"/>
    <property type="evidence" value="ECO:0007669"/>
    <property type="project" value="TreeGrafter"/>
</dbReference>
<comment type="caution">
    <text evidence="5">The sequence shown here is derived from an EMBL/GenBank/DDBJ whole genome shotgun (WGS) entry which is preliminary data.</text>
</comment>
<feature type="domain" description="Vps72/YL1 C-terminal" evidence="4">
    <location>
        <begin position="261"/>
        <end position="290"/>
    </location>
</feature>
<dbReference type="PANTHER" id="PTHR13275">
    <property type="entry name" value="YL-1 PROTEIN TRANSCRIPTION FACTOR-LIKE 1"/>
    <property type="match status" value="1"/>
</dbReference>
<comment type="similarity">
    <text evidence="1">Belongs to the VPS72/YL1 family.</text>
</comment>
<organism evidence="5 6">
    <name type="scientific">Brachionus calyciflorus</name>
    <dbReference type="NCBI Taxonomy" id="104777"/>
    <lineage>
        <taxon>Eukaryota</taxon>
        <taxon>Metazoa</taxon>
        <taxon>Spiralia</taxon>
        <taxon>Gnathifera</taxon>
        <taxon>Rotifera</taxon>
        <taxon>Eurotatoria</taxon>
        <taxon>Monogononta</taxon>
        <taxon>Pseudotrocha</taxon>
        <taxon>Ploima</taxon>
        <taxon>Brachionidae</taxon>
        <taxon>Brachionus</taxon>
    </lineage>
</organism>
<dbReference type="SMART" id="SM00993">
    <property type="entry name" value="YL1_C"/>
    <property type="match status" value="1"/>
</dbReference>
<dbReference type="PANTHER" id="PTHR13275:SF4">
    <property type="entry name" value="VACUOLAR PROTEIN SORTING-ASSOCIATED PROTEIN 72 HOMOLOG"/>
    <property type="match status" value="1"/>
</dbReference>
<feature type="compositionally biased region" description="Basic and acidic residues" evidence="3">
    <location>
        <begin position="1"/>
        <end position="11"/>
    </location>
</feature>
<dbReference type="AlphaFoldDB" id="A0A813WRQ4"/>
<evidence type="ECO:0000313" key="6">
    <source>
        <dbReference type="Proteomes" id="UP000663879"/>
    </source>
</evidence>
<feature type="region of interest" description="Disordered" evidence="3">
    <location>
        <begin position="1"/>
        <end position="154"/>
    </location>
</feature>
<feature type="compositionally biased region" description="Acidic residues" evidence="3">
    <location>
        <begin position="39"/>
        <end position="80"/>
    </location>
</feature>
<feature type="compositionally biased region" description="Basic and acidic residues" evidence="3">
    <location>
        <begin position="135"/>
        <end position="151"/>
    </location>
</feature>
<feature type="compositionally biased region" description="Basic and acidic residues" evidence="3">
    <location>
        <begin position="95"/>
        <end position="117"/>
    </location>
</feature>
<evidence type="ECO:0000256" key="3">
    <source>
        <dbReference type="SAM" id="MobiDB-lite"/>
    </source>
</evidence>
<dbReference type="OrthoDB" id="78296at2759"/>
<name>A0A813WRQ4_9BILA</name>
<dbReference type="Proteomes" id="UP000663879">
    <property type="component" value="Unassembled WGS sequence"/>
</dbReference>
<dbReference type="InterPro" id="IPR046757">
    <property type="entry name" value="YL1_N"/>
</dbReference>
<evidence type="ECO:0000313" key="5">
    <source>
        <dbReference type="EMBL" id="CAF0854602.1"/>
    </source>
</evidence>
<reference evidence="5" key="1">
    <citation type="submission" date="2021-02" db="EMBL/GenBank/DDBJ databases">
        <authorList>
            <person name="Nowell W R."/>
        </authorList>
    </citation>
    <scope>NUCLEOTIDE SEQUENCE</scope>
    <source>
        <strain evidence="5">Ploen Becks lab</strain>
    </source>
</reference>
<dbReference type="Pfam" id="PF05764">
    <property type="entry name" value="YL1"/>
    <property type="match status" value="1"/>
</dbReference>
<evidence type="ECO:0000259" key="4">
    <source>
        <dbReference type="SMART" id="SM00993"/>
    </source>
</evidence>
<evidence type="ECO:0000256" key="2">
    <source>
        <dbReference type="ARBA" id="ARBA00020000"/>
    </source>
</evidence>
<dbReference type="Pfam" id="PF08265">
    <property type="entry name" value="YL1_C"/>
    <property type="match status" value="1"/>
</dbReference>
<protein>
    <recommendedName>
        <fullName evidence="2">Vacuolar protein sorting-associated protein 72 homolog</fullName>
    </recommendedName>
</protein>
<keyword evidence="6" id="KW-1185">Reference proteome</keyword>
<evidence type="ECO:0000256" key="1">
    <source>
        <dbReference type="ARBA" id="ARBA00006832"/>
    </source>
</evidence>
<proteinExistence type="inferred from homology"/>
<dbReference type="InterPro" id="IPR013272">
    <property type="entry name" value="Vps72/YL1_C"/>
</dbReference>
<dbReference type="EMBL" id="CAJNOC010001320">
    <property type="protein sequence ID" value="CAF0854602.1"/>
    <property type="molecule type" value="Genomic_DNA"/>
</dbReference>
<sequence>MSLVTERERRKNAGSKMAKLLNEEEDDEFYKTAYGGFNEADDDQEFEAKESDEEEDYVDSDFDLDENSEPENEMDVDEDEEKKRKKSRNGVVTKAYKEPRKKTEIIEKKKPKDRNVDENLITQRDSKSVRNSTARKREELQQKQEEREAQKKLKIKKTSIDQGEYRRMTQEELLEEAKITEQINLASLDAYQKMELEKKKKTQSKQVIKGPFIRYHSVTMPLAENNSNEKQCRNFITFSDEKTLNEIFPKQKLEPSNVNNKLCEVTRLPAKYFDPVTKKPFANLFAFKNLREKYLNDDKN</sequence>
<accession>A0A813WRQ4</accession>